<reference evidence="12" key="2">
    <citation type="submission" date="2022-06" db="UniProtKB">
        <authorList>
            <consortium name="EnsemblMetazoa"/>
        </authorList>
    </citation>
    <scope>IDENTIFICATION</scope>
</reference>
<dbReference type="GO" id="GO:0009966">
    <property type="term" value="P:regulation of signal transduction"/>
    <property type="evidence" value="ECO:0007669"/>
    <property type="project" value="InterPro"/>
</dbReference>
<evidence type="ECO:0000256" key="6">
    <source>
        <dbReference type="ARBA" id="ARBA00022974"/>
    </source>
</evidence>
<protein>
    <submittedName>
        <fullName evidence="12">Uncharacterized protein</fullName>
    </submittedName>
</protein>
<dbReference type="AlphaFoldDB" id="A0A8R1TRB4"/>
<dbReference type="Pfam" id="PF01153">
    <property type="entry name" value="Glypican"/>
    <property type="match status" value="1"/>
</dbReference>
<keyword evidence="8" id="KW-0325">Glycoprotein</keyword>
<proteinExistence type="inferred from homology"/>
<evidence type="ECO:0000256" key="1">
    <source>
        <dbReference type="ARBA" id="ARBA00004609"/>
    </source>
</evidence>
<dbReference type="EMBL" id="CMVM020000112">
    <property type="status" value="NOT_ANNOTATED_CDS"/>
    <property type="molecule type" value="Genomic_DNA"/>
</dbReference>
<sequence length="358" mass="41330">MIIFWIIILSLSPSSTIVQANDKTVITLKDLTEVIIERNCLCEKNTENFKKNDDYILLLLKISSVRIVSTLQNLAHHINAEITYLIELSRWRLIEEMSKYFPRLFTQQSVIDSIDALIDNIRNQLFITTEISPQQIENEIQKMVQEFFVQLIPPTFLCITTGPCKSVSQSYANCLQNNSPFWRAFFGMEPGKISTILWQTILKYRLIEGTIDKLHRLAMEVEVFNNSCITSHVEIEGCISSCIPMKHEVNDCKKDCKHAVHACLHDGASDWDSFIAILQKLIINFDKGFVELEKGIIRSISYALEIQAPMIAKTVLRKCGRINFAKTFDTIRQIDNQKPDPVQRRAVFMIREVKRRKN</sequence>
<accession>A0A8R1TRB4</accession>
<comment type="similarity">
    <text evidence="2">Belongs to the glypican family.</text>
</comment>
<keyword evidence="3" id="KW-1003">Cell membrane</keyword>
<feature type="chain" id="PRO_5035928318" evidence="11">
    <location>
        <begin position="21"/>
        <end position="358"/>
    </location>
</feature>
<evidence type="ECO:0000256" key="5">
    <source>
        <dbReference type="ARBA" id="ARBA00022729"/>
    </source>
</evidence>
<keyword evidence="13" id="KW-1185">Reference proteome</keyword>
<evidence type="ECO:0000256" key="9">
    <source>
        <dbReference type="ARBA" id="ARBA00023207"/>
    </source>
</evidence>
<evidence type="ECO:0000256" key="8">
    <source>
        <dbReference type="ARBA" id="ARBA00023180"/>
    </source>
</evidence>
<evidence type="ECO:0000256" key="11">
    <source>
        <dbReference type="SAM" id="SignalP"/>
    </source>
</evidence>
<dbReference type="Proteomes" id="UP000024404">
    <property type="component" value="Unassembled WGS sequence"/>
</dbReference>
<dbReference type="EnsemblMetazoa" id="OVOC3435.1">
    <property type="protein sequence ID" value="OVOC3435.1"/>
    <property type="gene ID" value="WBGene00240244"/>
</dbReference>
<evidence type="ECO:0000313" key="12">
    <source>
        <dbReference type="EnsemblMetazoa" id="OVOC3435.1"/>
    </source>
</evidence>
<dbReference type="GO" id="GO:0098552">
    <property type="term" value="C:side of membrane"/>
    <property type="evidence" value="ECO:0007669"/>
    <property type="project" value="UniProtKB-KW"/>
</dbReference>
<keyword evidence="5 11" id="KW-0732">Signal</keyword>
<evidence type="ECO:0000256" key="4">
    <source>
        <dbReference type="ARBA" id="ARBA00022622"/>
    </source>
</evidence>
<keyword evidence="4" id="KW-0336">GPI-anchor</keyword>
<dbReference type="OMA" id="CGPLGEM"/>
<organism evidence="12 13">
    <name type="scientific">Onchocerca volvulus</name>
    <dbReference type="NCBI Taxonomy" id="6282"/>
    <lineage>
        <taxon>Eukaryota</taxon>
        <taxon>Metazoa</taxon>
        <taxon>Ecdysozoa</taxon>
        <taxon>Nematoda</taxon>
        <taxon>Chromadorea</taxon>
        <taxon>Rhabditida</taxon>
        <taxon>Spirurina</taxon>
        <taxon>Spiruromorpha</taxon>
        <taxon>Filarioidea</taxon>
        <taxon>Onchocercidae</taxon>
        <taxon>Onchocerca</taxon>
    </lineage>
</organism>
<keyword evidence="10" id="KW-0449">Lipoprotein</keyword>
<evidence type="ECO:0000256" key="3">
    <source>
        <dbReference type="ARBA" id="ARBA00022475"/>
    </source>
</evidence>
<keyword evidence="7" id="KW-0472">Membrane</keyword>
<evidence type="ECO:0000256" key="2">
    <source>
        <dbReference type="ARBA" id="ARBA00010260"/>
    </source>
</evidence>
<keyword evidence="6" id="KW-0654">Proteoglycan</keyword>
<keyword evidence="9" id="KW-0357">Heparan sulfate</keyword>
<comment type="subcellular location">
    <subcellularLocation>
        <location evidence="1">Cell membrane</location>
        <topology evidence="1">Lipid-anchor</topology>
        <topology evidence="1">GPI-anchor</topology>
    </subcellularLocation>
</comment>
<name>A0A8R1TRB4_ONCVO</name>
<dbReference type="GO" id="GO:0005886">
    <property type="term" value="C:plasma membrane"/>
    <property type="evidence" value="ECO:0007669"/>
    <property type="project" value="UniProtKB-SubCell"/>
</dbReference>
<evidence type="ECO:0000256" key="10">
    <source>
        <dbReference type="ARBA" id="ARBA00023288"/>
    </source>
</evidence>
<evidence type="ECO:0000313" key="13">
    <source>
        <dbReference type="Proteomes" id="UP000024404"/>
    </source>
</evidence>
<evidence type="ECO:0000256" key="7">
    <source>
        <dbReference type="ARBA" id="ARBA00023136"/>
    </source>
</evidence>
<reference evidence="13" key="1">
    <citation type="submission" date="2013-10" db="EMBL/GenBank/DDBJ databases">
        <title>Genome sequencing of Onchocerca volvulus.</title>
        <authorList>
            <person name="Cotton J."/>
            <person name="Tsai J."/>
            <person name="Stanley E."/>
            <person name="Tracey A."/>
            <person name="Holroyd N."/>
            <person name="Lustigman S."/>
            <person name="Berriman M."/>
        </authorList>
    </citation>
    <scope>NUCLEOTIDE SEQUENCE</scope>
</reference>
<dbReference type="InterPro" id="IPR001863">
    <property type="entry name" value="Glypican"/>
</dbReference>
<feature type="signal peptide" evidence="11">
    <location>
        <begin position="1"/>
        <end position="20"/>
    </location>
</feature>